<keyword evidence="3" id="KW-1185">Reference proteome</keyword>
<reference evidence="2 3" key="1">
    <citation type="journal article" date="2012" name="Stand. Genomic Sci.">
        <title>Complete genome sequencing and analysis of Saprospira grandis str. Lewin, a predatory marine bacterium.</title>
        <authorList>
            <person name="Saw J.H."/>
            <person name="Yuryev A."/>
            <person name="Kanbe M."/>
            <person name="Hou S."/>
            <person name="Young A.G."/>
            <person name="Aizawa S."/>
            <person name="Alam M."/>
        </authorList>
    </citation>
    <scope>NUCLEOTIDE SEQUENCE [LARGE SCALE GENOMIC DNA]</scope>
    <source>
        <strain evidence="2 3">Lewin</strain>
    </source>
</reference>
<dbReference type="HOGENOM" id="CLU_2467230_0_0_10"/>
<evidence type="ECO:0000313" key="3">
    <source>
        <dbReference type="Proteomes" id="UP000007519"/>
    </source>
</evidence>
<dbReference type="EMBL" id="CP002831">
    <property type="protein sequence ID" value="AFC25586.1"/>
    <property type="molecule type" value="Genomic_DNA"/>
</dbReference>
<feature type="compositionally biased region" description="Basic residues" evidence="1">
    <location>
        <begin position="65"/>
        <end position="74"/>
    </location>
</feature>
<dbReference type="AlphaFoldDB" id="H6LAJ3"/>
<feature type="region of interest" description="Disordered" evidence="1">
    <location>
        <begin position="1"/>
        <end position="88"/>
    </location>
</feature>
<evidence type="ECO:0000256" key="1">
    <source>
        <dbReference type="SAM" id="MobiDB-lite"/>
    </source>
</evidence>
<dbReference type="KEGG" id="sgn:SGRA_2858"/>
<evidence type="ECO:0000313" key="2">
    <source>
        <dbReference type="EMBL" id="AFC25586.1"/>
    </source>
</evidence>
<dbReference type="Proteomes" id="UP000007519">
    <property type="component" value="Chromosome"/>
</dbReference>
<accession>H6LAJ3</accession>
<feature type="compositionally biased region" description="Polar residues" evidence="1">
    <location>
        <begin position="17"/>
        <end position="34"/>
    </location>
</feature>
<name>H6LAJ3_SAPGL</name>
<protein>
    <submittedName>
        <fullName evidence="2">Uncharacterized protein</fullName>
    </submittedName>
</protein>
<organism evidence="2 3">
    <name type="scientific">Saprospira grandis (strain Lewin)</name>
    <dbReference type="NCBI Taxonomy" id="984262"/>
    <lineage>
        <taxon>Bacteria</taxon>
        <taxon>Pseudomonadati</taxon>
        <taxon>Bacteroidota</taxon>
        <taxon>Saprospiria</taxon>
        <taxon>Saprospirales</taxon>
        <taxon>Saprospiraceae</taxon>
        <taxon>Saprospira</taxon>
    </lineage>
</organism>
<sequence length="88" mass="9649">MPKRKAKSSTAVERPSDVQQWPSGQTKEPKTTQGLARIGLAMRKGAAKPQTQAVRPQGRADLRALKRSAARRSRSGGPKKTTKQKRSK</sequence>
<gene>
    <name evidence="2" type="ordered locus">SGRA_2858</name>
</gene>
<proteinExistence type="predicted"/>